<dbReference type="InterPro" id="IPR036505">
    <property type="entry name" value="Amidase/PGRP_sf"/>
</dbReference>
<organism evidence="2 3">
    <name type="scientific">Candidatus Scatousia excrementipullorum</name>
    <dbReference type="NCBI Taxonomy" id="2840936"/>
    <lineage>
        <taxon>Bacteria</taxon>
        <taxon>Candidatus Scatousia</taxon>
    </lineage>
</organism>
<sequence>MKRIIIHWTAGNYFPSEYEKQFYHFLIDKDGKVWEGKFKPENNLRCVKGYYAAHTGGGNTGSIGVALCGMCGFRNKNCQGDYPITSEQFEAAMEHCAKLAIKYDIPVSPLTVMTHYEFGIRHPDTSSRGKIDITFIPPYSWVEKDDAGKFIRSKIKWYKEKLQGE</sequence>
<accession>A0A9D9DP90</accession>
<dbReference type="EMBL" id="JADIND010000155">
    <property type="protein sequence ID" value="MBO8431133.1"/>
    <property type="molecule type" value="Genomic_DNA"/>
</dbReference>
<feature type="domain" description="N-acetylmuramoyl-L-alanine amidase" evidence="1">
    <location>
        <begin position="2"/>
        <end position="116"/>
    </location>
</feature>
<dbReference type="CDD" id="cd06583">
    <property type="entry name" value="PGRP"/>
    <property type="match status" value="1"/>
</dbReference>
<name>A0A9D9DP90_9BACT</name>
<dbReference type="SUPFAM" id="SSF55846">
    <property type="entry name" value="N-acetylmuramoyl-L-alanine amidase-like"/>
    <property type="match status" value="1"/>
</dbReference>
<dbReference type="Gene3D" id="3.40.80.10">
    <property type="entry name" value="Peptidoglycan recognition protein-like"/>
    <property type="match status" value="1"/>
</dbReference>
<comment type="caution">
    <text evidence="2">The sequence shown here is derived from an EMBL/GenBank/DDBJ whole genome shotgun (WGS) entry which is preliminary data.</text>
</comment>
<evidence type="ECO:0000259" key="1">
    <source>
        <dbReference type="Pfam" id="PF01510"/>
    </source>
</evidence>
<dbReference type="Pfam" id="PF01510">
    <property type="entry name" value="Amidase_2"/>
    <property type="match status" value="1"/>
</dbReference>
<dbReference type="Proteomes" id="UP000823632">
    <property type="component" value="Unassembled WGS sequence"/>
</dbReference>
<reference evidence="2" key="1">
    <citation type="submission" date="2020-10" db="EMBL/GenBank/DDBJ databases">
        <authorList>
            <person name="Gilroy R."/>
        </authorList>
    </citation>
    <scope>NUCLEOTIDE SEQUENCE</scope>
    <source>
        <strain evidence="2">10192</strain>
    </source>
</reference>
<evidence type="ECO:0000313" key="3">
    <source>
        <dbReference type="Proteomes" id="UP000823632"/>
    </source>
</evidence>
<dbReference type="InterPro" id="IPR002502">
    <property type="entry name" value="Amidase_domain"/>
</dbReference>
<evidence type="ECO:0000313" key="2">
    <source>
        <dbReference type="EMBL" id="MBO8431133.1"/>
    </source>
</evidence>
<proteinExistence type="predicted"/>
<dbReference type="GO" id="GO:0008745">
    <property type="term" value="F:N-acetylmuramoyl-L-alanine amidase activity"/>
    <property type="evidence" value="ECO:0007669"/>
    <property type="project" value="InterPro"/>
</dbReference>
<gene>
    <name evidence="2" type="ORF">IAC76_07065</name>
</gene>
<dbReference type="AlphaFoldDB" id="A0A9D9DP90"/>
<protein>
    <submittedName>
        <fullName evidence="2">N-acetylmuramoyl-L-alanine amidase</fullName>
    </submittedName>
</protein>
<dbReference type="GO" id="GO:0009253">
    <property type="term" value="P:peptidoglycan catabolic process"/>
    <property type="evidence" value="ECO:0007669"/>
    <property type="project" value="InterPro"/>
</dbReference>
<reference evidence="2" key="2">
    <citation type="journal article" date="2021" name="PeerJ">
        <title>Extensive microbial diversity within the chicken gut microbiome revealed by metagenomics and culture.</title>
        <authorList>
            <person name="Gilroy R."/>
            <person name="Ravi A."/>
            <person name="Getino M."/>
            <person name="Pursley I."/>
            <person name="Horton D.L."/>
            <person name="Alikhan N.F."/>
            <person name="Baker D."/>
            <person name="Gharbi K."/>
            <person name="Hall N."/>
            <person name="Watson M."/>
            <person name="Adriaenssens E.M."/>
            <person name="Foster-Nyarko E."/>
            <person name="Jarju S."/>
            <person name="Secka A."/>
            <person name="Antonio M."/>
            <person name="Oren A."/>
            <person name="Chaudhuri R.R."/>
            <person name="La Ragione R."/>
            <person name="Hildebrand F."/>
            <person name="Pallen M.J."/>
        </authorList>
    </citation>
    <scope>NUCLEOTIDE SEQUENCE</scope>
    <source>
        <strain evidence="2">10192</strain>
    </source>
</reference>